<sequence length="297" mass="34017">MKHLIAIWLLLFCFFFSSAENTQTQLAIGDKAPDFTVQDQSGKPLSLSSLRGKIVLINFWTASCEPCRLNHPDLYRIYNTYKSYGFEVLSVSLDTKKETWVNALKMDRINWPNNGIDLQGWNSKVVSLYGLKSTPGSFLISEEGNILQINQDKIALEQTLHYLIFDQPRFYPVVANTTIYFNVISKYNIVDSKGYSVLKGRAKEVSVAALPPGEYTLTYENKTEKFLKVQPEQTPITFYPTRVEDEITLSREADYYIYNQRGKLEFKGNGTTIDVKKLPLGVYYLCVEGTIHSFFKK</sequence>
<protein>
    <submittedName>
        <fullName evidence="7">Redoxin family protein</fullName>
    </submittedName>
</protein>
<reference evidence="7 8" key="1">
    <citation type="journal article" date="2007" name="Appl. Environ. Microbiol.">
        <title>Genome sequence of the cellulolytic gliding bacterium Cytophaga hutchinsonii.</title>
        <authorList>
            <person name="Xie G."/>
            <person name="Bruce D.C."/>
            <person name="Challacombe J.F."/>
            <person name="Chertkov O."/>
            <person name="Detter J.C."/>
            <person name="Gilna P."/>
            <person name="Han C.S."/>
            <person name="Lucas S."/>
            <person name="Misra M."/>
            <person name="Myers G.L."/>
            <person name="Richardson P."/>
            <person name="Tapia R."/>
            <person name="Thayer N."/>
            <person name="Thompson L.S."/>
            <person name="Brettin T.S."/>
            <person name="Henrissat B."/>
            <person name="Wilson D.B."/>
            <person name="McBride M.J."/>
        </authorList>
    </citation>
    <scope>NUCLEOTIDE SEQUENCE [LARGE SCALE GENOMIC DNA]</scope>
    <source>
        <strain evidence="8">ATCC 33406 / DSM 1761 / CIP 103989 / NBRC 15051 / NCIMB 9469 / D465</strain>
    </source>
</reference>
<dbReference type="InterPro" id="IPR036249">
    <property type="entry name" value="Thioredoxin-like_sf"/>
</dbReference>
<gene>
    <name evidence="7" type="ordered locus">CHU_3227</name>
</gene>
<proteinExistence type="predicted"/>
<dbReference type="KEGG" id="chu:CHU_3227"/>
<evidence type="ECO:0000256" key="1">
    <source>
        <dbReference type="ARBA" id="ARBA00004196"/>
    </source>
</evidence>
<keyword evidence="2" id="KW-0201">Cytochrome c-type biogenesis</keyword>
<organism evidence="7 8">
    <name type="scientific">Cytophaga hutchinsonii (strain ATCC 33406 / DSM 1761 / CIP 103989 / NBRC 15051 / NCIMB 9469 / D465)</name>
    <dbReference type="NCBI Taxonomy" id="269798"/>
    <lineage>
        <taxon>Bacteria</taxon>
        <taxon>Pseudomonadati</taxon>
        <taxon>Bacteroidota</taxon>
        <taxon>Cytophagia</taxon>
        <taxon>Cytophagales</taxon>
        <taxon>Cytophagaceae</taxon>
        <taxon>Cytophaga</taxon>
    </lineage>
</organism>
<accession>A0A6N4SVL4</accession>
<feature type="domain" description="Thioredoxin" evidence="6">
    <location>
        <begin position="26"/>
        <end position="168"/>
    </location>
</feature>
<dbReference type="CDD" id="cd02966">
    <property type="entry name" value="TlpA_like_family"/>
    <property type="match status" value="1"/>
</dbReference>
<keyword evidence="8" id="KW-1185">Reference proteome</keyword>
<evidence type="ECO:0000313" key="7">
    <source>
        <dbReference type="EMBL" id="ABG60467.1"/>
    </source>
</evidence>
<keyword evidence="4" id="KW-0676">Redox-active center</keyword>
<name>A0A6N4SVL4_CYTH3</name>
<dbReference type="Gene3D" id="3.40.30.10">
    <property type="entry name" value="Glutaredoxin"/>
    <property type="match status" value="1"/>
</dbReference>
<dbReference type="GO" id="GO:0016209">
    <property type="term" value="F:antioxidant activity"/>
    <property type="evidence" value="ECO:0007669"/>
    <property type="project" value="InterPro"/>
</dbReference>
<dbReference type="AlphaFoldDB" id="A0A6N4SVL4"/>
<feature type="chain" id="PRO_5026683653" evidence="5">
    <location>
        <begin position="20"/>
        <end position="297"/>
    </location>
</feature>
<dbReference type="OrthoDB" id="6399635at2"/>
<dbReference type="PROSITE" id="PS51352">
    <property type="entry name" value="THIOREDOXIN_2"/>
    <property type="match status" value="1"/>
</dbReference>
<evidence type="ECO:0000256" key="3">
    <source>
        <dbReference type="ARBA" id="ARBA00023157"/>
    </source>
</evidence>
<dbReference type="GO" id="GO:0017004">
    <property type="term" value="P:cytochrome complex assembly"/>
    <property type="evidence" value="ECO:0007669"/>
    <property type="project" value="UniProtKB-KW"/>
</dbReference>
<dbReference type="RefSeq" id="WP_011586577.1">
    <property type="nucleotide sequence ID" value="NC_008255.1"/>
</dbReference>
<dbReference type="GO" id="GO:0016491">
    <property type="term" value="F:oxidoreductase activity"/>
    <property type="evidence" value="ECO:0007669"/>
    <property type="project" value="InterPro"/>
</dbReference>
<evidence type="ECO:0000259" key="6">
    <source>
        <dbReference type="PROSITE" id="PS51352"/>
    </source>
</evidence>
<evidence type="ECO:0000313" key="8">
    <source>
        <dbReference type="Proteomes" id="UP000001822"/>
    </source>
</evidence>
<keyword evidence="3" id="KW-1015">Disulfide bond</keyword>
<dbReference type="EMBL" id="CP000383">
    <property type="protein sequence ID" value="ABG60467.1"/>
    <property type="molecule type" value="Genomic_DNA"/>
</dbReference>
<dbReference type="SUPFAM" id="SSF52833">
    <property type="entry name" value="Thioredoxin-like"/>
    <property type="match status" value="1"/>
</dbReference>
<evidence type="ECO:0000256" key="5">
    <source>
        <dbReference type="SAM" id="SignalP"/>
    </source>
</evidence>
<dbReference type="InterPro" id="IPR050553">
    <property type="entry name" value="Thioredoxin_ResA/DsbE_sf"/>
</dbReference>
<evidence type="ECO:0000256" key="2">
    <source>
        <dbReference type="ARBA" id="ARBA00022748"/>
    </source>
</evidence>
<dbReference type="InterPro" id="IPR013766">
    <property type="entry name" value="Thioredoxin_domain"/>
</dbReference>
<comment type="subcellular location">
    <subcellularLocation>
        <location evidence="1">Cell envelope</location>
    </subcellularLocation>
</comment>
<evidence type="ECO:0000256" key="4">
    <source>
        <dbReference type="ARBA" id="ARBA00023284"/>
    </source>
</evidence>
<dbReference type="PANTHER" id="PTHR42852:SF6">
    <property type="entry name" value="THIOL:DISULFIDE INTERCHANGE PROTEIN DSBE"/>
    <property type="match status" value="1"/>
</dbReference>
<dbReference type="PANTHER" id="PTHR42852">
    <property type="entry name" value="THIOL:DISULFIDE INTERCHANGE PROTEIN DSBE"/>
    <property type="match status" value="1"/>
</dbReference>
<feature type="signal peptide" evidence="5">
    <location>
        <begin position="1"/>
        <end position="19"/>
    </location>
</feature>
<dbReference type="Proteomes" id="UP000001822">
    <property type="component" value="Chromosome"/>
</dbReference>
<dbReference type="InterPro" id="IPR000866">
    <property type="entry name" value="AhpC/TSA"/>
</dbReference>
<keyword evidence="5" id="KW-0732">Signal</keyword>
<dbReference type="Pfam" id="PF00578">
    <property type="entry name" value="AhpC-TSA"/>
    <property type="match status" value="1"/>
</dbReference>
<dbReference type="GO" id="GO:0030313">
    <property type="term" value="C:cell envelope"/>
    <property type="evidence" value="ECO:0007669"/>
    <property type="project" value="UniProtKB-SubCell"/>
</dbReference>